<keyword evidence="1" id="KW-0175">Coiled coil</keyword>
<dbReference type="AlphaFoldDB" id="A0A060YBE8"/>
<gene>
    <name evidence="4" type="ORF">GSONMT00062250001</name>
</gene>
<dbReference type="Pfam" id="PF02759">
    <property type="entry name" value="RUN"/>
    <property type="match status" value="1"/>
</dbReference>
<dbReference type="Proteomes" id="UP000193380">
    <property type="component" value="Unassembled WGS sequence"/>
</dbReference>
<evidence type="ECO:0000256" key="1">
    <source>
        <dbReference type="SAM" id="Coils"/>
    </source>
</evidence>
<dbReference type="CDD" id="cd17698">
    <property type="entry name" value="RUN_FYCO1"/>
    <property type="match status" value="1"/>
</dbReference>
<dbReference type="GO" id="GO:0005770">
    <property type="term" value="C:late endosome"/>
    <property type="evidence" value="ECO:0007669"/>
    <property type="project" value="TreeGrafter"/>
</dbReference>
<reference evidence="4" key="2">
    <citation type="submission" date="2014-03" db="EMBL/GenBank/DDBJ databases">
        <authorList>
            <person name="Genoscope - CEA"/>
        </authorList>
    </citation>
    <scope>NUCLEOTIDE SEQUENCE</scope>
</reference>
<dbReference type="InterPro" id="IPR004012">
    <property type="entry name" value="Run_dom"/>
</dbReference>
<sequence>MFRIIYRGCYCSLHYKLCQCSLCDSLQPVADSLTPPPPPHLLTTDLSTTIMCNKTSVGENQLQRIIRDLHEAVTELSKEHREMGEPITDDSPNLHKLSYKLEYLLQFDQKEKADFLGSRKEYWDYFRECLAKTRGVNDGLRFVKAIPELKTSLGKGRAFLRYSLVHQRLADTLQQCLLNHKVTSEWYFARSPFLKSHLSSDIISHLYVLNEVQFDVASRGHDLDADWPTFARDILPRTGRSLLANTASIYDQPPEAQLRPGFVKITKNSRTSNETEIRRTLGSNSAHLWKPSSRCSSVNSLVSYSGLQEFKAQEYGSSLLADLGEDLGELGEELLGVSTPCTAADDLRILVDHSELRQQELLHQSEARQAKLLQRVRELDQEAEGLRNEVRELQGKLLAHNQEAVTANLNNMDLLSKLDSQVPNVCLLLGHGPLLIHFCCVAPSIVFHVTKEMNVTLILIDVQEKDSTLPQTQVLQEGEERDAALQQTQVLQEGEERDAALQQTQVLQEEEREVQEKREMQEEKEGEKRKEKREVQEEREVQEWKAMEKQLQELRKELRSRDRELTESREKIRQLEEENTDRLTGAGQEREKGEMDGEKEKLGTEKETAECSHSNLHKAGSAEGLSMEKNQHLSSKSEPQTQDLSPCPQTQQLLLPAVLVAQLQRSQGEVLRLQTEVVELRAWLQLGAELQIRSQVEGLNRQQVEELLLAQEREEALGQEQRRKAQASQGLVLELASAREELHNLKTRYEGLALEHGDIREALDHANRETAELGVHICRLTAQNEEARERWDALSNRFQEELNTSMTSLQQENLGLQEQLLKEREEKGRLGKEEQGKVRAQKEAQQEEIQALRYQLSNQTINHQTQLQVLSEELKTVRSEVEVEQENNLYLKTKLEEMERDKQDYHQPLEDNTSQKLIQQREEEMQHNLTRSEESLVVSQRSCEELREGLRKACQDKQSYELRTSAELDDLYRTKINLEERLIELIR</sequence>
<feature type="coiled-coil region" evidence="1">
    <location>
        <begin position="728"/>
        <end position="755"/>
    </location>
</feature>
<accession>A0A060YBE8</accession>
<feature type="region of interest" description="Disordered" evidence="2">
    <location>
        <begin position="560"/>
        <end position="647"/>
    </location>
</feature>
<dbReference type="FunFam" id="1.20.58.900:FF:000010">
    <property type="entry name" value="FYVE and coiled-coil domain containing 1"/>
    <property type="match status" value="1"/>
</dbReference>
<proteinExistence type="predicted"/>
<dbReference type="GO" id="GO:0005776">
    <property type="term" value="C:autophagosome"/>
    <property type="evidence" value="ECO:0007669"/>
    <property type="project" value="TreeGrafter"/>
</dbReference>
<dbReference type="Gene3D" id="1.20.58.900">
    <property type="match status" value="1"/>
</dbReference>
<protein>
    <recommendedName>
        <fullName evidence="3">RUN domain-containing protein</fullName>
    </recommendedName>
</protein>
<dbReference type="SUPFAM" id="SSF140741">
    <property type="entry name" value="RUN domain-like"/>
    <property type="match status" value="1"/>
</dbReference>
<dbReference type="STRING" id="8022.A0A060YBE8"/>
<dbReference type="GO" id="GO:0072383">
    <property type="term" value="P:plus-end-directed vesicle transport along microtubule"/>
    <property type="evidence" value="ECO:0007669"/>
    <property type="project" value="TreeGrafter"/>
</dbReference>
<feature type="coiled-coil region" evidence="1">
    <location>
        <begin position="799"/>
        <end position="901"/>
    </location>
</feature>
<evidence type="ECO:0000313" key="5">
    <source>
        <dbReference type="Proteomes" id="UP000193380"/>
    </source>
</evidence>
<dbReference type="PaxDb" id="8022-A0A060YBE8"/>
<feature type="coiled-coil region" evidence="1">
    <location>
        <begin position="362"/>
        <end position="403"/>
    </location>
</feature>
<evidence type="ECO:0000313" key="4">
    <source>
        <dbReference type="EMBL" id="CDQ89238.1"/>
    </source>
</evidence>
<dbReference type="InterPro" id="IPR047336">
    <property type="entry name" value="RUN_FYCO1"/>
</dbReference>
<dbReference type="GO" id="GO:0005764">
    <property type="term" value="C:lysosome"/>
    <property type="evidence" value="ECO:0007669"/>
    <property type="project" value="TreeGrafter"/>
</dbReference>
<dbReference type="EMBL" id="FR909328">
    <property type="protein sequence ID" value="CDQ89238.1"/>
    <property type="molecule type" value="Genomic_DNA"/>
</dbReference>
<evidence type="ECO:0000259" key="3">
    <source>
        <dbReference type="PROSITE" id="PS50826"/>
    </source>
</evidence>
<evidence type="ECO:0000256" key="2">
    <source>
        <dbReference type="SAM" id="MobiDB-lite"/>
    </source>
</evidence>
<dbReference type="InterPro" id="IPR037213">
    <property type="entry name" value="Run_dom_sf"/>
</dbReference>
<feature type="region of interest" description="Disordered" evidence="2">
    <location>
        <begin position="493"/>
        <end position="543"/>
    </location>
</feature>
<feature type="compositionally biased region" description="Basic and acidic residues" evidence="2">
    <location>
        <begin position="588"/>
        <end position="610"/>
    </location>
</feature>
<dbReference type="PANTHER" id="PTHR46753">
    <property type="entry name" value="FYVE AND COILED-COIL DOMAIN-CONTAINING PROTEIN 1"/>
    <property type="match status" value="1"/>
</dbReference>
<dbReference type="PROSITE" id="PS50826">
    <property type="entry name" value="RUN"/>
    <property type="match status" value="1"/>
</dbReference>
<dbReference type="PANTHER" id="PTHR46753:SF2">
    <property type="entry name" value="FYVE AND COILED-COIL DOMAIN-CONTAINING PROTEIN 1"/>
    <property type="match status" value="1"/>
</dbReference>
<feature type="compositionally biased region" description="Basic and acidic residues" evidence="2">
    <location>
        <begin position="560"/>
        <end position="576"/>
    </location>
</feature>
<feature type="compositionally biased region" description="Basic and acidic residues" evidence="2">
    <location>
        <begin position="514"/>
        <end position="543"/>
    </location>
</feature>
<dbReference type="GO" id="GO:1901098">
    <property type="term" value="P:positive regulation of autophagosome maturation"/>
    <property type="evidence" value="ECO:0007669"/>
    <property type="project" value="TreeGrafter"/>
</dbReference>
<feature type="domain" description="RUN" evidence="3">
    <location>
        <begin position="88"/>
        <end position="221"/>
    </location>
</feature>
<reference evidence="4" key="1">
    <citation type="journal article" date="2014" name="Nat. Commun.">
        <title>The rainbow trout genome provides novel insights into evolution after whole-genome duplication in vertebrates.</title>
        <authorList>
            <person name="Berthelot C."/>
            <person name="Brunet F."/>
            <person name="Chalopin D."/>
            <person name="Juanchich A."/>
            <person name="Bernard M."/>
            <person name="Noel B."/>
            <person name="Bento P."/>
            <person name="Da Silva C."/>
            <person name="Labadie K."/>
            <person name="Alberti A."/>
            <person name="Aury J.M."/>
            <person name="Louis A."/>
            <person name="Dehais P."/>
            <person name="Bardou P."/>
            <person name="Montfort J."/>
            <person name="Klopp C."/>
            <person name="Cabau C."/>
            <person name="Gaspin C."/>
            <person name="Thorgaard G.H."/>
            <person name="Boussaha M."/>
            <person name="Quillet E."/>
            <person name="Guyomard R."/>
            <person name="Galiana D."/>
            <person name="Bobe J."/>
            <person name="Volff J.N."/>
            <person name="Genet C."/>
            <person name="Wincker P."/>
            <person name="Jaillon O."/>
            <person name="Roest Crollius H."/>
            <person name="Guiguen Y."/>
        </authorList>
    </citation>
    <scope>NUCLEOTIDE SEQUENCE [LARGE SCALE GENOMIC DNA]</scope>
</reference>
<organism evidence="4 5">
    <name type="scientific">Oncorhynchus mykiss</name>
    <name type="common">Rainbow trout</name>
    <name type="synonym">Salmo gairdneri</name>
    <dbReference type="NCBI Taxonomy" id="8022"/>
    <lineage>
        <taxon>Eukaryota</taxon>
        <taxon>Metazoa</taxon>
        <taxon>Chordata</taxon>
        <taxon>Craniata</taxon>
        <taxon>Vertebrata</taxon>
        <taxon>Euteleostomi</taxon>
        <taxon>Actinopterygii</taxon>
        <taxon>Neopterygii</taxon>
        <taxon>Teleostei</taxon>
        <taxon>Protacanthopterygii</taxon>
        <taxon>Salmoniformes</taxon>
        <taxon>Salmonidae</taxon>
        <taxon>Salmoninae</taxon>
        <taxon>Oncorhynchus</taxon>
    </lineage>
</organism>
<name>A0A060YBE8_ONCMY</name>
<feature type="compositionally biased region" description="Polar residues" evidence="2">
    <location>
        <begin position="632"/>
        <end position="644"/>
    </location>
</feature>